<protein>
    <submittedName>
        <fullName evidence="1">Uncharacterized protein</fullName>
    </submittedName>
</protein>
<comment type="caution">
    <text evidence="1">The sequence shown here is derived from an EMBL/GenBank/DDBJ whole genome shotgun (WGS) entry which is preliminary data.</text>
</comment>
<dbReference type="Pfam" id="PF26092">
    <property type="entry name" value="T4_Y16D"/>
    <property type="match status" value="1"/>
</dbReference>
<dbReference type="InterPro" id="IPR058630">
    <property type="entry name" value="T4_Y16D"/>
</dbReference>
<evidence type="ECO:0000313" key="1">
    <source>
        <dbReference type="EMBL" id="GEN61195.1"/>
    </source>
</evidence>
<dbReference type="RefSeq" id="WP_026398747.1">
    <property type="nucleotide sequence ID" value="NZ_AUBI01000017.1"/>
</dbReference>
<dbReference type="AlphaFoldDB" id="A0A511XE83"/>
<dbReference type="STRING" id="1120919.GCA_000429165_03234"/>
<keyword evidence="2" id="KW-1185">Reference proteome</keyword>
<gene>
    <name evidence="1" type="ORF">ANI02nite_30790</name>
</gene>
<reference evidence="1 2" key="1">
    <citation type="submission" date="2019-07" db="EMBL/GenBank/DDBJ databases">
        <title>Whole genome shotgun sequence of Acetobacter nitrogenifigens NBRC 105050.</title>
        <authorList>
            <person name="Hosoyama A."/>
            <person name="Uohara A."/>
            <person name="Ohji S."/>
            <person name="Ichikawa N."/>
        </authorList>
    </citation>
    <scope>NUCLEOTIDE SEQUENCE [LARGE SCALE GENOMIC DNA]</scope>
    <source>
        <strain evidence="1 2">NBRC 105050</strain>
    </source>
</reference>
<dbReference type="Proteomes" id="UP000321635">
    <property type="component" value="Unassembled WGS sequence"/>
</dbReference>
<dbReference type="OrthoDB" id="8454820at2"/>
<name>A0A511XE83_9PROT</name>
<evidence type="ECO:0000313" key="2">
    <source>
        <dbReference type="Proteomes" id="UP000321635"/>
    </source>
</evidence>
<accession>A0A511XE83</accession>
<proteinExistence type="predicted"/>
<sequence>MTNDLPEATVRQALRRAQRISCAAIKMEHHGASAIFSVPQPGRHHDVIRAFGKELFAIRERGGEETQGFMTTTGRFVDRAIGAGVAERARQRLRVTGPSELLFSEDMW</sequence>
<organism evidence="1 2">
    <name type="scientific">Acetobacter nitrogenifigens DSM 23921 = NBRC 105050</name>
    <dbReference type="NCBI Taxonomy" id="1120919"/>
    <lineage>
        <taxon>Bacteria</taxon>
        <taxon>Pseudomonadati</taxon>
        <taxon>Pseudomonadota</taxon>
        <taxon>Alphaproteobacteria</taxon>
        <taxon>Acetobacterales</taxon>
        <taxon>Acetobacteraceae</taxon>
        <taxon>Acetobacter</taxon>
    </lineage>
</organism>
<dbReference type="EMBL" id="BJYF01000029">
    <property type="protein sequence ID" value="GEN61195.1"/>
    <property type="molecule type" value="Genomic_DNA"/>
</dbReference>